<organism evidence="2 3">
    <name type="scientific">Solanum commersonii</name>
    <name type="common">Commerson's wild potato</name>
    <name type="synonym">Commerson's nightshade</name>
    <dbReference type="NCBI Taxonomy" id="4109"/>
    <lineage>
        <taxon>Eukaryota</taxon>
        <taxon>Viridiplantae</taxon>
        <taxon>Streptophyta</taxon>
        <taxon>Embryophyta</taxon>
        <taxon>Tracheophyta</taxon>
        <taxon>Spermatophyta</taxon>
        <taxon>Magnoliopsida</taxon>
        <taxon>eudicotyledons</taxon>
        <taxon>Gunneridae</taxon>
        <taxon>Pentapetalae</taxon>
        <taxon>asterids</taxon>
        <taxon>lamiids</taxon>
        <taxon>Solanales</taxon>
        <taxon>Solanaceae</taxon>
        <taxon>Solanoideae</taxon>
        <taxon>Solaneae</taxon>
        <taxon>Solanum</taxon>
    </lineage>
</organism>
<protein>
    <recommendedName>
        <fullName evidence="1">At2g35280-like TPR domain-containing protein</fullName>
    </recommendedName>
</protein>
<sequence length="260" mass="29960">MNSMFDVEREFPIREIPPLYVDPSKLGRMRYRDDVELVNHFQQEKISVPYKSSKMTMNKKNYIESLLRELLIDIVERIASYSLKDLMRVKLRVLNPVANEPSVHQKVTLVYFPYCRWSIVQKATSFLEMCRASGNLEALHRKGVFDLFNHNDPTLLGMINEAADGGHIGTSYVLTIISIFNSGESIIEDLMFIANIKKNGATKSQKIPICCTVHQFELIGRRNGWPIESDNEDDIHCDLCSCDLELDYVVKFLPNTTAWY</sequence>
<dbReference type="PANTHER" id="PTHR33784">
    <property type="entry name" value="OS05G0482100 PROTEIN"/>
    <property type="match status" value="1"/>
</dbReference>
<dbReference type="InterPro" id="IPR057136">
    <property type="entry name" value="At2g35280_TPR_dom"/>
</dbReference>
<evidence type="ECO:0000313" key="2">
    <source>
        <dbReference type="EMBL" id="KAG5601687.1"/>
    </source>
</evidence>
<name>A0A9J5YPM6_SOLCO</name>
<dbReference type="PANTHER" id="PTHR33784:SF10">
    <property type="entry name" value="F-BOX PROTEIN"/>
    <property type="match status" value="1"/>
</dbReference>
<dbReference type="AlphaFoldDB" id="A0A9J5YPM6"/>
<dbReference type="EMBL" id="JACXVP010000006">
    <property type="protein sequence ID" value="KAG5601687.1"/>
    <property type="molecule type" value="Genomic_DNA"/>
</dbReference>
<proteinExistence type="predicted"/>
<evidence type="ECO:0000259" key="1">
    <source>
        <dbReference type="Pfam" id="PF23310"/>
    </source>
</evidence>
<dbReference type="Proteomes" id="UP000824120">
    <property type="component" value="Chromosome 6"/>
</dbReference>
<evidence type="ECO:0000313" key="3">
    <source>
        <dbReference type="Proteomes" id="UP000824120"/>
    </source>
</evidence>
<reference evidence="2 3" key="1">
    <citation type="submission" date="2020-09" db="EMBL/GenBank/DDBJ databases">
        <title>De no assembly of potato wild relative species, Solanum commersonii.</title>
        <authorList>
            <person name="Cho K."/>
        </authorList>
    </citation>
    <scope>NUCLEOTIDE SEQUENCE [LARGE SCALE GENOMIC DNA]</scope>
    <source>
        <strain evidence="2">LZ3.2</strain>
        <tissue evidence="2">Leaf</tissue>
    </source>
</reference>
<dbReference type="OrthoDB" id="1293639at2759"/>
<comment type="caution">
    <text evidence="2">The sequence shown here is derived from an EMBL/GenBank/DDBJ whole genome shotgun (WGS) entry which is preliminary data.</text>
</comment>
<keyword evidence="3" id="KW-1185">Reference proteome</keyword>
<feature type="domain" description="At2g35280-like TPR" evidence="1">
    <location>
        <begin position="113"/>
        <end position="199"/>
    </location>
</feature>
<dbReference type="Pfam" id="PF23310">
    <property type="entry name" value="TPR_27"/>
    <property type="match status" value="1"/>
</dbReference>
<accession>A0A9J5YPM6</accession>
<dbReference type="InterPro" id="IPR040338">
    <property type="entry name" value="At1g67623-like"/>
</dbReference>
<gene>
    <name evidence="2" type="ORF">H5410_033057</name>
</gene>